<dbReference type="SUPFAM" id="SSF90123">
    <property type="entry name" value="ABC transporter transmembrane region"/>
    <property type="match status" value="1"/>
</dbReference>
<proteinExistence type="predicted"/>
<evidence type="ECO:0000256" key="5">
    <source>
        <dbReference type="SAM" id="Phobius"/>
    </source>
</evidence>
<evidence type="ECO:0000256" key="3">
    <source>
        <dbReference type="ARBA" id="ARBA00022989"/>
    </source>
</evidence>
<dbReference type="EMBL" id="BMHE01000001">
    <property type="protein sequence ID" value="GGI43954.1"/>
    <property type="molecule type" value="Genomic_DNA"/>
</dbReference>
<dbReference type="Gene3D" id="1.20.1560.10">
    <property type="entry name" value="ABC transporter type 1, transmembrane domain"/>
    <property type="match status" value="1"/>
</dbReference>
<evidence type="ECO:0000256" key="1">
    <source>
        <dbReference type="ARBA" id="ARBA00004651"/>
    </source>
</evidence>
<comment type="caution">
    <text evidence="6">The sequence shown here is derived from an EMBL/GenBank/DDBJ whole genome shotgun (WGS) entry which is preliminary data.</text>
</comment>
<sequence>MLRKFFAYYKPYRTLFMVDFCCAVFSALLELGFPLIVNRFVDDLLPSGKWEIIMSLL</sequence>
<keyword evidence="4 5" id="KW-0472">Membrane</keyword>
<evidence type="ECO:0000256" key="4">
    <source>
        <dbReference type="ARBA" id="ARBA00023136"/>
    </source>
</evidence>
<accession>A0ABQ2BNU5</accession>
<name>A0ABQ2BNU5_9BACL</name>
<reference evidence="7" key="1">
    <citation type="journal article" date="2019" name="Int. J. Syst. Evol. Microbiol.">
        <title>The Global Catalogue of Microorganisms (GCM) 10K type strain sequencing project: providing services to taxonomists for standard genome sequencing and annotation.</title>
        <authorList>
            <consortium name="The Broad Institute Genomics Platform"/>
            <consortium name="The Broad Institute Genome Sequencing Center for Infectious Disease"/>
            <person name="Wu L."/>
            <person name="Ma J."/>
        </authorList>
    </citation>
    <scope>NUCLEOTIDE SEQUENCE [LARGE SCALE GENOMIC DNA]</scope>
    <source>
        <strain evidence="7">CGMCC 1.15043</strain>
    </source>
</reference>
<comment type="subcellular location">
    <subcellularLocation>
        <location evidence="1">Cell membrane</location>
        <topology evidence="1">Multi-pass membrane protein</topology>
    </subcellularLocation>
</comment>
<evidence type="ECO:0000256" key="2">
    <source>
        <dbReference type="ARBA" id="ARBA00022692"/>
    </source>
</evidence>
<keyword evidence="7" id="KW-1185">Reference proteome</keyword>
<evidence type="ECO:0008006" key="8">
    <source>
        <dbReference type="Google" id="ProtNLM"/>
    </source>
</evidence>
<organism evidence="6 7">
    <name type="scientific">Paenibacillus marchantiophytorum</name>
    <dbReference type="NCBI Taxonomy" id="1619310"/>
    <lineage>
        <taxon>Bacteria</taxon>
        <taxon>Bacillati</taxon>
        <taxon>Bacillota</taxon>
        <taxon>Bacilli</taxon>
        <taxon>Bacillales</taxon>
        <taxon>Paenibacillaceae</taxon>
        <taxon>Paenibacillus</taxon>
    </lineage>
</organism>
<evidence type="ECO:0000313" key="6">
    <source>
        <dbReference type="EMBL" id="GGI43954.1"/>
    </source>
</evidence>
<keyword evidence="3 5" id="KW-1133">Transmembrane helix</keyword>
<keyword evidence="2 5" id="KW-0812">Transmembrane</keyword>
<gene>
    <name evidence="6" type="ORF">GCM10008018_04700</name>
</gene>
<protein>
    <recommendedName>
        <fullName evidence="8">ABC transporter ATP-binding protein</fullName>
    </recommendedName>
</protein>
<dbReference type="Proteomes" id="UP000615455">
    <property type="component" value="Unassembled WGS sequence"/>
</dbReference>
<dbReference type="InterPro" id="IPR036640">
    <property type="entry name" value="ABC1_TM_sf"/>
</dbReference>
<feature type="transmembrane region" description="Helical" evidence="5">
    <location>
        <begin position="12"/>
        <end position="37"/>
    </location>
</feature>
<evidence type="ECO:0000313" key="7">
    <source>
        <dbReference type="Proteomes" id="UP000615455"/>
    </source>
</evidence>